<dbReference type="AlphaFoldDB" id="A0A7R9AGW8"/>
<dbReference type="EMBL" id="LR906955">
    <property type="protein sequence ID" value="CAD7254011.1"/>
    <property type="molecule type" value="Genomic_DNA"/>
</dbReference>
<reference evidence="1" key="1">
    <citation type="submission" date="2020-11" db="EMBL/GenBank/DDBJ databases">
        <authorList>
            <person name="Tran Van P."/>
        </authorList>
    </citation>
    <scope>NUCLEOTIDE SEQUENCE</scope>
</reference>
<organism evidence="1">
    <name type="scientific">Darwinula stevensoni</name>
    <dbReference type="NCBI Taxonomy" id="69355"/>
    <lineage>
        <taxon>Eukaryota</taxon>
        <taxon>Metazoa</taxon>
        <taxon>Ecdysozoa</taxon>
        <taxon>Arthropoda</taxon>
        <taxon>Crustacea</taxon>
        <taxon>Oligostraca</taxon>
        <taxon>Ostracoda</taxon>
        <taxon>Podocopa</taxon>
        <taxon>Podocopida</taxon>
        <taxon>Darwinulocopina</taxon>
        <taxon>Darwinuloidea</taxon>
        <taxon>Darwinulidae</taxon>
        <taxon>Darwinula</taxon>
    </lineage>
</organism>
<feature type="non-terminal residue" evidence="1">
    <location>
        <position position="1"/>
    </location>
</feature>
<dbReference type="Proteomes" id="UP000677054">
    <property type="component" value="Unassembled WGS sequence"/>
</dbReference>
<proteinExistence type="predicted"/>
<protein>
    <submittedName>
        <fullName evidence="1">Uncharacterized protein</fullName>
    </submittedName>
</protein>
<evidence type="ECO:0000313" key="1">
    <source>
        <dbReference type="EMBL" id="CAD7254011.1"/>
    </source>
</evidence>
<sequence length="96" mass="10753">MAEGLKHAMSLPYHEFEDQRSGETLSILQKEIGNIILTYREAQASLENFGSLMNKAPEAKPENPGHLGQIQTLEFDHVAFKHQTASQNALNDISFK</sequence>
<gene>
    <name evidence="1" type="ORF">DSTB1V02_LOCUS13757</name>
</gene>
<name>A0A7R9AGW8_9CRUS</name>
<evidence type="ECO:0000313" key="2">
    <source>
        <dbReference type="Proteomes" id="UP000677054"/>
    </source>
</evidence>
<keyword evidence="2" id="KW-1185">Reference proteome</keyword>
<dbReference type="EMBL" id="CAJPEV010007438">
    <property type="protein sequence ID" value="CAG0904759.1"/>
    <property type="molecule type" value="Genomic_DNA"/>
</dbReference>
<dbReference type="OrthoDB" id="10570788at2759"/>
<accession>A0A7R9AGW8</accession>